<dbReference type="Gene3D" id="2.20.60.10">
    <property type="entry name" value="Pleiotrophin/Midkine, N-terminal domain"/>
    <property type="match status" value="1"/>
</dbReference>
<comment type="function">
    <text evidence="3">Secreted protein that functions as cytokine and growth factor and mediates its signal through cell-surface proteoglycan and non-proteoglycan receptors. Regulates many processes like inflammatory response, cell proliferation, cell adhesion, cell growth, cell survival, tissue regeneration, cell differentiation and cell migration.</text>
</comment>
<dbReference type="PANTHER" id="PTHR13850:SF2">
    <property type="entry name" value="MIDKINE"/>
    <property type="match status" value="1"/>
</dbReference>
<dbReference type="GO" id="GO:0008201">
    <property type="term" value="F:heparin binding"/>
    <property type="evidence" value="ECO:0007669"/>
    <property type="project" value="UniProtKB-UniRule"/>
</dbReference>
<keyword evidence="3" id="KW-0732">Signal</keyword>
<feature type="domain" description="Pleiotrophin/Midkine N-terminal" evidence="4">
    <location>
        <begin position="24"/>
        <end position="73"/>
    </location>
</feature>
<feature type="signal peptide" evidence="3">
    <location>
        <begin position="1"/>
        <end position="18"/>
    </location>
</feature>
<feature type="chain" id="PRO_5041517343" description="Midkine" evidence="3">
    <location>
        <begin position="19"/>
        <end position="119"/>
    </location>
</feature>
<evidence type="ECO:0000313" key="6">
    <source>
        <dbReference type="Proteomes" id="UP000322234"/>
    </source>
</evidence>
<keyword evidence="3" id="KW-1015">Disulfide bond</keyword>
<keyword evidence="2 3" id="KW-0339">Growth factor</keyword>
<evidence type="ECO:0000313" key="5">
    <source>
        <dbReference type="EMBL" id="MXQ98517.1"/>
    </source>
</evidence>
<reference evidence="5" key="1">
    <citation type="submission" date="2019-10" db="EMBL/GenBank/DDBJ databases">
        <title>The sequence and de novo assembly of the wild yak genome.</title>
        <authorList>
            <person name="Liu Y."/>
        </authorList>
    </citation>
    <scope>NUCLEOTIDE SEQUENCE [LARGE SCALE GENOMIC DNA]</scope>
    <source>
        <strain evidence="5">WY2019</strain>
    </source>
</reference>
<dbReference type="InterPro" id="IPR020089">
    <property type="entry name" value="PTN/MK_N_dom"/>
</dbReference>
<evidence type="ECO:0000256" key="1">
    <source>
        <dbReference type="ARBA" id="ARBA00022473"/>
    </source>
</evidence>
<dbReference type="GO" id="GO:0051781">
    <property type="term" value="P:positive regulation of cell division"/>
    <property type="evidence" value="ECO:0007669"/>
    <property type="project" value="UniProtKB-UniRule"/>
</dbReference>
<protein>
    <recommendedName>
        <fullName evidence="3">Midkine</fullName>
        <shortName evidence="3">MK</shortName>
    </recommendedName>
</protein>
<keyword evidence="6" id="KW-1185">Reference proteome</keyword>
<dbReference type="PRINTS" id="PR00269">
    <property type="entry name" value="PTNMIDKINE"/>
</dbReference>
<dbReference type="SMART" id="SM00193">
    <property type="entry name" value="PTN"/>
    <property type="match status" value="1"/>
</dbReference>
<dbReference type="SUPFAM" id="SSF57288">
    <property type="entry name" value="Midkine"/>
    <property type="match status" value="1"/>
</dbReference>
<dbReference type="GO" id="GO:0005576">
    <property type="term" value="C:extracellular region"/>
    <property type="evidence" value="ECO:0007669"/>
    <property type="project" value="UniProtKB-SubCell"/>
</dbReference>
<dbReference type="GO" id="GO:0008083">
    <property type="term" value="F:growth factor activity"/>
    <property type="evidence" value="ECO:0007669"/>
    <property type="project" value="UniProtKB-UniRule"/>
</dbReference>
<accession>A0A6B0SCW6</accession>
<dbReference type="EMBL" id="VBQZ03000247">
    <property type="protein sequence ID" value="MXQ98517.1"/>
    <property type="molecule type" value="Genomic_DNA"/>
</dbReference>
<comment type="caution">
    <text evidence="5">The sequence shown here is derived from an EMBL/GenBank/DDBJ whole genome shotgun (WGS) entry which is preliminary data.</text>
</comment>
<gene>
    <name evidence="5" type="ORF">E5288_WYG008605</name>
</gene>
<keyword evidence="3" id="KW-0964">Secreted</keyword>
<comment type="subcellular location">
    <subcellularLocation>
        <location evidence="3">Secreted</location>
    </subcellularLocation>
</comment>
<evidence type="ECO:0000259" key="4">
    <source>
        <dbReference type="Pfam" id="PF05196"/>
    </source>
</evidence>
<dbReference type="Proteomes" id="UP000322234">
    <property type="component" value="Unassembled WGS sequence"/>
</dbReference>
<comment type="similarity">
    <text evidence="3">Belongs to the pleiotrophin family.</text>
</comment>
<dbReference type="AlphaFoldDB" id="A0A6B0SCW6"/>
<dbReference type="InterPro" id="IPR020091">
    <property type="entry name" value="PTN/MK_diS_sf"/>
</dbReference>
<keyword evidence="3" id="KW-0358">Heparin-binding</keyword>
<organism evidence="5 6">
    <name type="scientific">Bos mutus</name>
    <name type="common">wild yak</name>
    <dbReference type="NCBI Taxonomy" id="72004"/>
    <lineage>
        <taxon>Eukaryota</taxon>
        <taxon>Metazoa</taxon>
        <taxon>Chordata</taxon>
        <taxon>Craniata</taxon>
        <taxon>Vertebrata</taxon>
        <taxon>Euteleostomi</taxon>
        <taxon>Mammalia</taxon>
        <taxon>Eutheria</taxon>
        <taxon>Laurasiatheria</taxon>
        <taxon>Artiodactyla</taxon>
        <taxon>Ruminantia</taxon>
        <taxon>Pecora</taxon>
        <taxon>Bovidae</taxon>
        <taxon>Bovinae</taxon>
        <taxon>Bos</taxon>
    </lineage>
</organism>
<dbReference type="Pfam" id="PF05196">
    <property type="entry name" value="PTN_MK_N"/>
    <property type="match status" value="1"/>
</dbReference>
<keyword evidence="3" id="KW-0497">Mitogen</keyword>
<dbReference type="InterPro" id="IPR037122">
    <property type="entry name" value="PTN/MK_N_dom_sf"/>
</dbReference>
<name>A0A6B0SCW6_9CETA</name>
<evidence type="ECO:0000256" key="2">
    <source>
        <dbReference type="ARBA" id="ARBA00023030"/>
    </source>
</evidence>
<keyword evidence="1" id="KW-0217">Developmental protein</keyword>
<dbReference type="PANTHER" id="PTHR13850">
    <property type="entry name" value="PLEIOTROPHIN FAMILY MEMBER"/>
    <property type="match status" value="1"/>
</dbReference>
<evidence type="ECO:0000256" key="3">
    <source>
        <dbReference type="RuleBase" id="RU369117"/>
    </source>
</evidence>
<sequence>MQCPGFLLLALLTLLVLTSEVAKKKDKVKMEGPGSECMEWTWRPCNLSIKDCGVSCCQGTYRAQTLCIWCQVPICTGRRKEEFEAYCKYKFETLWGDVMGAWTLEPATLKEAQYNAECH</sequence>
<proteinExistence type="inferred from homology"/>
<dbReference type="InterPro" id="IPR000762">
    <property type="entry name" value="Midkine_heparin-bd_GF"/>
</dbReference>